<sequence>MRPREAFPAPPSPGIYKKIAYSFVALTLLVVFAALWFSSVRATVSVRVTREPTQVSADVSVARAPAEGQLAGRVVQGVFEKIQEFGVQEGQGKSVEGTSKGTVRLYNTSGSDQPLVKTTRLLTSDGRLYHISDSVTVPAKGTVDVGAYADAPGKSFDFDQKKKMTIPGLSESRQQSVYAENITAFTGGESLVRVLTKADIDAAGNVLEDAILAQARQALQAEVSDGRFTETVYVVKRTEEKTDVQIGEEANSFLMSMKLDVTGVYYNKTDMQALVREKVQSKVPEGRVIASRDPTRMDFSVESADAGSETATIRVTAEILTKITDTSIISKDDIVGLPVLDAERLLEQKNGIEQTTITVRPGWVRRLPTLHDHITIKLE</sequence>
<dbReference type="EMBL" id="JABTTY010000001">
    <property type="protein sequence ID" value="MBE7524971.1"/>
    <property type="molecule type" value="Genomic_DNA"/>
</dbReference>
<dbReference type="Proteomes" id="UP000710385">
    <property type="component" value="Unassembled WGS sequence"/>
</dbReference>
<gene>
    <name evidence="1" type="ORF">HS096_01050</name>
</gene>
<comment type="caution">
    <text evidence="1">The sequence shown here is derived from an EMBL/GenBank/DDBJ whole genome shotgun (WGS) entry which is preliminary data.</text>
</comment>
<proteinExistence type="predicted"/>
<accession>A0A928TTC7</accession>
<evidence type="ECO:0008006" key="3">
    <source>
        <dbReference type="Google" id="ProtNLM"/>
    </source>
</evidence>
<organism evidence="1 2">
    <name type="scientific">candidate division WWE3 bacterium</name>
    <dbReference type="NCBI Taxonomy" id="2053526"/>
    <lineage>
        <taxon>Bacteria</taxon>
        <taxon>Katanobacteria</taxon>
    </lineage>
</organism>
<reference evidence="1" key="1">
    <citation type="submission" date="2020-05" db="EMBL/GenBank/DDBJ databases">
        <title>High-Quality Genomes of Partial-Nitritation/Anammox System by Hierarchical Clustering Based Hybrid Assembly.</title>
        <authorList>
            <person name="Liu L."/>
            <person name="Wang Y."/>
            <person name="Che Y."/>
            <person name="Chen Y."/>
            <person name="Xia Y."/>
            <person name="Luo R."/>
            <person name="Cheng S.H."/>
            <person name="Zheng C."/>
            <person name="Zhang T."/>
        </authorList>
    </citation>
    <scope>NUCLEOTIDE SEQUENCE</scope>
    <source>
        <strain evidence="1">H1_PAT1</strain>
    </source>
</reference>
<protein>
    <recommendedName>
        <fullName evidence="3">Baseplate protein J-like domain-containing protein</fullName>
    </recommendedName>
</protein>
<name>A0A928TTC7_UNCKA</name>
<dbReference type="AlphaFoldDB" id="A0A928TTC7"/>
<evidence type="ECO:0000313" key="2">
    <source>
        <dbReference type="Proteomes" id="UP000710385"/>
    </source>
</evidence>
<evidence type="ECO:0000313" key="1">
    <source>
        <dbReference type="EMBL" id="MBE7524971.1"/>
    </source>
</evidence>